<reference evidence="2" key="1">
    <citation type="journal article" date="2020" name="Nature">
        <title>Giant virus diversity and host interactions through global metagenomics.</title>
        <authorList>
            <person name="Schulz F."/>
            <person name="Roux S."/>
            <person name="Paez-Espino D."/>
            <person name="Jungbluth S."/>
            <person name="Walsh D.A."/>
            <person name="Denef V.J."/>
            <person name="McMahon K.D."/>
            <person name="Konstantinidis K.T."/>
            <person name="Eloe-Fadrosh E.A."/>
            <person name="Kyrpides N.C."/>
            <person name="Woyke T."/>
        </authorList>
    </citation>
    <scope>NUCLEOTIDE SEQUENCE</scope>
    <source>
        <strain evidence="2">GVMAG-M-3300020185-18</strain>
    </source>
</reference>
<feature type="transmembrane region" description="Helical" evidence="1">
    <location>
        <begin position="107"/>
        <end position="129"/>
    </location>
</feature>
<name>A0A6C0C443_9ZZZZ</name>
<evidence type="ECO:0000256" key="1">
    <source>
        <dbReference type="SAM" id="Phobius"/>
    </source>
</evidence>
<sequence length="308" mass="36006">MCYALCSIIGENLYFVGSHVKAKFNDDLLTGKEHTRKIIPDCHTPSPQRMLTLAREVSLEEKIGIIIDDPKFGMFGLFKYQIQKGYKNKVLKQHNTVYCSHIFSSMFALPLLVFVAQWMMWIAIVSSQYKDYINKNTCPNEATIENKMIFFAILLIYFVKSFFLWDNLTDRTRLNRMTPAIDVWVLLDTIQEYGFNLIIYATNIWLVYVADSPGDMVMDALAMEFIMNLDNEFMTMYFNCLPEVGEEIYDNDFVTYRDNVLLIEHEKRKCCFSCMQKSFYIPFKLLVFSLFLFPILCLGVMITGTYCK</sequence>
<keyword evidence="1" id="KW-0812">Transmembrane</keyword>
<dbReference type="AlphaFoldDB" id="A0A6C0C443"/>
<dbReference type="EMBL" id="MN739318">
    <property type="protein sequence ID" value="QHS98529.1"/>
    <property type="molecule type" value="Genomic_DNA"/>
</dbReference>
<feature type="transmembrane region" description="Helical" evidence="1">
    <location>
        <begin position="285"/>
        <end position="306"/>
    </location>
</feature>
<accession>A0A6C0C443</accession>
<evidence type="ECO:0000313" key="2">
    <source>
        <dbReference type="EMBL" id="QHS98529.1"/>
    </source>
</evidence>
<organism evidence="2">
    <name type="scientific">viral metagenome</name>
    <dbReference type="NCBI Taxonomy" id="1070528"/>
    <lineage>
        <taxon>unclassified sequences</taxon>
        <taxon>metagenomes</taxon>
        <taxon>organismal metagenomes</taxon>
    </lineage>
</organism>
<keyword evidence="1" id="KW-0472">Membrane</keyword>
<proteinExistence type="predicted"/>
<protein>
    <submittedName>
        <fullName evidence="2">Uncharacterized protein</fullName>
    </submittedName>
</protein>
<keyword evidence="1" id="KW-1133">Transmembrane helix</keyword>
<feature type="transmembrane region" description="Helical" evidence="1">
    <location>
        <begin position="149"/>
        <end position="168"/>
    </location>
</feature>